<gene>
    <name evidence="3" type="ORF">BG261_04845</name>
</gene>
<dbReference type="OrthoDB" id="9797543at2"/>
<dbReference type="Pfam" id="PF13413">
    <property type="entry name" value="HTH_25"/>
    <property type="match status" value="1"/>
</dbReference>
<keyword evidence="4" id="KW-1185">Reference proteome</keyword>
<proteinExistence type="predicted"/>
<evidence type="ECO:0008006" key="5">
    <source>
        <dbReference type="Google" id="ProtNLM"/>
    </source>
</evidence>
<feature type="compositionally biased region" description="Basic and acidic residues" evidence="1">
    <location>
        <begin position="161"/>
        <end position="182"/>
    </location>
</feature>
<dbReference type="InterPro" id="IPR050400">
    <property type="entry name" value="Bact_Cytoskel_RodZ"/>
</dbReference>
<keyword evidence="2" id="KW-0812">Transmembrane</keyword>
<keyword evidence="2" id="KW-0472">Membrane</keyword>
<dbReference type="Gene3D" id="1.10.260.40">
    <property type="entry name" value="lambda repressor-like DNA-binding domains"/>
    <property type="match status" value="1"/>
</dbReference>
<dbReference type="Proteomes" id="UP000178622">
    <property type="component" value="Unassembled WGS sequence"/>
</dbReference>
<evidence type="ECO:0000256" key="2">
    <source>
        <dbReference type="SAM" id="Phobius"/>
    </source>
</evidence>
<feature type="transmembrane region" description="Helical" evidence="2">
    <location>
        <begin position="120"/>
        <end position="140"/>
    </location>
</feature>
<organism evidence="3 4">
    <name type="scientific">Floricoccus tropicus</name>
    <dbReference type="NCBI Taxonomy" id="1859473"/>
    <lineage>
        <taxon>Bacteria</taxon>
        <taxon>Bacillati</taxon>
        <taxon>Bacillota</taxon>
        <taxon>Bacilli</taxon>
        <taxon>Lactobacillales</taxon>
        <taxon>Streptococcaceae</taxon>
        <taxon>Floricoccus</taxon>
    </lineage>
</organism>
<protein>
    <recommendedName>
        <fullName evidence="5">DUF4115 domain-containing protein</fullName>
    </recommendedName>
</protein>
<reference evidence="4" key="1">
    <citation type="submission" date="2016-09" db="EMBL/GenBank/DDBJ databases">
        <title>Draft genome sequence of a novel species of the family Streptococcaceae isolated from flowers.</title>
        <authorList>
            <person name="Chuah L.-O."/>
            <person name="Yap K.-P."/>
            <person name="Thong K.L."/>
            <person name="Liong M.T."/>
            <person name="Ahmad R."/>
            <person name="Rusul G."/>
        </authorList>
    </citation>
    <scope>NUCLEOTIDE SEQUENCE [LARGE SCALE GENOMIC DNA]</scope>
    <source>
        <strain evidence="4">DF1</strain>
    </source>
</reference>
<dbReference type="RefSeq" id="WP_070792625.1">
    <property type="nucleotide sequence ID" value="NZ_MKIR01000022.1"/>
</dbReference>
<evidence type="ECO:0000256" key="1">
    <source>
        <dbReference type="SAM" id="MobiDB-lite"/>
    </source>
</evidence>
<dbReference type="STRING" id="1859473.BG261_04845"/>
<dbReference type="GO" id="GO:0003677">
    <property type="term" value="F:DNA binding"/>
    <property type="evidence" value="ECO:0007669"/>
    <property type="project" value="InterPro"/>
</dbReference>
<comment type="caution">
    <text evidence="3">The sequence shown here is derived from an EMBL/GenBank/DDBJ whole genome shotgun (WGS) entry which is preliminary data.</text>
</comment>
<evidence type="ECO:0000313" key="3">
    <source>
        <dbReference type="EMBL" id="OFI48993.1"/>
    </source>
</evidence>
<dbReference type="PANTHER" id="PTHR34475:SF1">
    <property type="entry name" value="CYTOSKELETON PROTEIN RODZ"/>
    <property type="match status" value="1"/>
</dbReference>
<dbReference type="EMBL" id="MKIR01000022">
    <property type="protein sequence ID" value="OFI48993.1"/>
    <property type="molecule type" value="Genomic_DNA"/>
</dbReference>
<dbReference type="InterPro" id="IPR010982">
    <property type="entry name" value="Lambda_DNA-bd_dom_sf"/>
</dbReference>
<accession>A0A1E8GMX7</accession>
<feature type="region of interest" description="Disordered" evidence="1">
    <location>
        <begin position="149"/>
        <end position="185"/>
    </location>
</feature>
<name>A0A1E8GMX7_9LACT</name>
<dbReference type="AlphaFoldDB" id="A0A1E8GMX7"/>
<dbReference type="PANTHER" id="PTHR34475">
    <property type="match status" value="1"/>
</dbReference>
<keyword evidence="2" id="KW-1133">Transmembrane helix</keyword>
<evidence type="ECO:0000313" key="4">
    <source>
        <dbReference type="Proteomes" id="UP000178622"/>
    </source>
</evidence>
<sequence>MESKTAGQILKEKRIERRWTIDDAEQATRIKKRYIIALEDDDYDDIPGDFYVRAYIKQYSDRLGTDYSPLINYYETGELIGEDDESESSLDRQLNSGNNIRVSDQDQNSIINNIRNHLPIILLSGTALLILIGVSAIVFFNRPKIPLPTDTSSESSSSLVAKEETTEEKKEEETRQEAKTKLEASVNGSDMQVKVTDAPNPLSIEILVSDGVESWISVTNSDQENGVVLNSSKKSITAKLSDKASNTVITLGVVQGVSIKIDGQKLNMTKLANQTTGTVSLNINYKN</sequence>